<dbReference type="Gene3D" id="2.30.110.10">
    <property type="entry name" value="Electron Transport, Fmn-binding Protein, Chain A"/>
    <property type="match status" value="1"/>
</dbReference>
<evidence type="ECO:0000256" key="4">
    <source>
        <dbReference type="ARBA" id="ARBA00038054"/>
    </source>
</evidence>
<keyword evidence="2" id="KW-0285">Flavoprotein</keyword>
<protein>
    <recommendedName>
        <fullName evidence="7">Flavin reductase like domain-containing protein</fullName>
    </recommendedName>
</protein>
<dbReference type="PANTHER" id="PTHR33798:SF5">
    <property type="entry name" value="FLAVIN REDUCTASE LIKE DOMAIN-CONTAINING PROTEIN"/>
    <property type="match status" value="1"/>
</dbReference>
<dbReference type="Proteomes" id="UP000279236">
    <property type="component" value="Unassembled WGS sequence"/>
</dbReference>
<dbReference type="PANTHER" id="PTHR33798">
    <property type="entry name" value="FLAVOPROTEIN OXYGENASE"/>
    <property type="match status" value="1"/>
</dbReference>
<evidence type="ECO:0008006" key="7">
    <source>
        <dbReference type="Google" id="ProtNLM"/>
    </source>
</evidence>
<evidence type="ECO:0000256" key="2">
    <source>
        <dbReference type="ARBA" id="ARBA00022630"/>
    </source>
</evidence>
<evidence type="ECO:0000256" key="1">
    <source>
        <dbReference type="ARBA" id="ARBA00001917"/>
    </source>
</evidence>
<organism evidence="5 6">
    <name type="scientific">Apiotrichum porosum</name>
    <dbReference type="NCBI Taxonomy" id="105984"/>
    <lineage>
        <taxon>Eukaryota</taxon>
        <taxon>Fungi</taxon>
        <taxon>Dikarya</taxon>
        <taxon>Basidiomycota</taxon>
        <taxon>Agaricomycotina</taxon>
        <taxon>Tremellomycetes</taxon>
        <taxon>Trichosporonales</taxon>
        <taxon>Trichosporonaceae</taxon>
        <taxon>Apiotrichum</taxon>
    </lineage>
</organism>
<dbReference type="RefSeq" id="XP_028478813.1">
    <property type="nucleotide sequence ID" value="XM_028619841.1"/>
</dbReference>
<dbReference type="AlphaFoldDB" id="A0A427Y4M4"/>
<accession>A0A427Y4M4</accession>
<evidence type="ECO:0000313" key="5">
    <source>
        <dbReference type="EMBL" id="RSH86028.1"/>
    </source>
</evidence>
<dbReference type="InterPro" id="IPR012349">
    <property type="entry name" value="Split_barrel_FMN-bd"/>
</dbReference>
<dbReference type="STRING" id="105984.A0A427Y4M4"/>
<dbReference type="GeneID" id="39588770"/>
<comment type="caution">
    <text evidence="5">The sequence shown here is derived from an EMBL/GenBank/DDBJ whole genome shotgun (WGS) entry which is preliminary data.</text>
</comment>
<comment type="similarity">
    <text evidence="4">Belongs to the flavoredoxin family.</text>
</comment>
<evidence type="ECO:0000313" key="6">
    <source>
        <dbReference type="Proteomes" id="UP000279236"/>
    </source>
</evidence>
<dbReference type="EMBL" id="RSCE01000002">
    <property type="protein sequence ID" value="RSH86028.1"/>
    <property type="molecule type" value="Genomic_DNA"/>
</dbReference>
<keyword evidence="3" id="KW-0288">FMN</keyword>
<evidence type="ECO:0000256" key="3">
    <source>
        <dbReference type="ARBA" id="ARBA00022643"/>
    </source>
</evidence>
<proteinExistence type="inferred from homology"/>
<reference evidence="5 6" key="1">
    <citation type="submission" date="2018-11" db="EMBL/GenBank/DDBJ databases">
        <title>Genome sequence of Apiotrichum porosum DSM 27194.</title>
        <authorList>
            <person name="Aliyu H."/>
            <person name="Gorte O."/>
            <person name="Ochsenreither K."/>
        </authorList>
    </citation>
    <scope>NUCLEOTIDE SEQUENCE [LARGE SCALE GENOMIC DNA]</scope>
    <source>
        <strain evidence="5 6">DSM 27194</strain>
    </source>
</reference>
<sequence>MLSAKIPSTILIEMKAVAEASISVPHVAEAAFSMECTVEHWYDLKNDAGQTNYTVILGRVRRFQAKDFIFDPVDTMRILPERLKAVSRMGGISYGRTLQMVELPRLAWSNVKDQDEVKAALDKTPSPPKL</sequence>
<dbReference type="SUPFAM" id="SSF50475">
    <property type="entry name" value="FMN-binding split barrel"/>
    <property type="match status" value="1"/>
</dbReference>
<keyword evidence="6" id="KW-1185">Reference proteome</keyword>
<dbReference type="OrthoDB" id="298012at2759"/>
<gene>
    <name evidence="5" type="ORF">EHS24_004227</name>
</gene>
<comment type="cofactor">
    <cofactor evidence="1">
        <name>FMN</name>
        <dbReference type="ChEBI" id="CHEBI:58210"/>
    </cofactor>
</comment>
<name>A0A427Y4M4_9TREE</name>